<name>A5ZAU8_9FIRM</name>
<accession>A5ZAU8</accession>
<protein>
    <submittedName>
        <fullName evidence="1">Uncharacterized protein</fullName>
    </submittedName>
</protein>
<dbReference type="HOGENOM" id="CLU_2493250_0_0_9"/>
<evidence type="ECO:0000313" key="1">
    <source>
        <dbReference type="EMBL" id="EDM50199.1"/>
    </source>
</evidence>
<sequence length="86" mass="9227">MAFFMFLYTFLPFATAFIIVAKLSSANIIDEASFETSVPVIPIATPMSAFFSAGASFTPSPVIETTLPCFCQASTIRILFSGETLA</sequence>
<gene>
    <name evidence="1" type="ORF">EUBVEN_02850</name>
</gene>
<comment type="caution">
    <text evidence="1">The sequence shown here is derived from an EMBL/GenBank/DDBJ whole genome shotgun (WGS) entry which is preliminary data.</text>
</comment>
<dbReference type="AlphaFoldDB" id="A5ZAU8"/>
<dbReference type="EMBL" id="AAVL02000038">
    <property type="protein sequence ID" value="EDM50199.1"/>
    <property type="molecule type" value="Genomic_DNA"/>
</dbReference>
<dbReference type="Proteomes" id="UP000006000">
    <property type="component" value="Unassembled WGS sequence"/>
</dbReference>
<reference evidence="1 2" key="1">
    <citation type="submission" date="2007-03" db="EMBL/GenBank/DDBJ databases">
        <authorList>
            <person name="Fulton L."/>
            <person name="Clifton S."/>
            <person name="Fulton B."/>
            <person name="Xu J."/>
            <person name="Minx P."/>
            <person name="Pepin K.H."/>
            <person name="Johnson M."/>
            <person name="Thiruvilangam P."/>
            <person name="Bhonagiri V."/>
            <person name="Nash W.E."/>
            <person name="Mardis E.R."/>
            <person name="Wilson R.K."/>
        </authorList>
    </citation>
    <scope>NUCLEOTIDE SEQUENCE [LARGE SCALE GENOMIC DNA]</scope>
    <source>
        <strain evidence="1 2">ATCC 27560</strain>
    </source>
</reference>
<dbReference type="eggNOG" id="ENOG502ZRKU">
    <property type="taxonomic scope" value="Bacteria"/>
</dbReference>
<proteinExistence type="predicted"/>
<organism evidence="1 2">
    <name type="scientific">Eubacterium ventriosum ATCC 27560</name>
    <dbReference type="NCBI Taxonomy" id="411463"/>
    <lineage>
        <taxon>Bacteria</taxon>
        <taxon>Bacillati</taxon>
        <taxon>Bacillota</taxon>
        <taxon>Clostridia</taxon>
        <taxon>Eubacteriales</taxon>
        <taxon>Eubacteriaceae</taxon>
        <taxon>Eubacterium</taxon>
    </lineage>
</organism>
<evidence type="ECO:0000313" key="2">
    <source>
        <dbReference type="Proteomes" id="UP000006000"/>
    </source>
</evidence>
<reference evidence="1 2" key="2">
    <citation type="submission" date="2007-04" db="EMBL/GenBank/DDBJ databases">
        <title>Draft genome sequence of Eubacterium ventriosum (ATCC 27560).</title>
        <authorList>
            <person name="Sudarsanam P."/>
            <person name="Ley R."/>
            <person name="Guruge J."/>
            <person name="Turnbaugh P.J."/>
            <person name="Mahowald M."/>
            <person name="Liep D."/>
            <person name="Gordon J."/>
        </authorList>
    </citation>
    <scope>NUCLEOTIDE SEQUENCE [LARGE SCALE GENOMIC DNA]</scope>
    <source>
        <strain evidence="1 2">ATCC 27560</strain>
    </source>
</reference>